<sequence length="54" mass="6190">MFLLISSICVYIFANCFTTNEFEYGAEKTISATSACTGRYRKRMEYSECSKRPA</sequence>
<protein>
    <submittedName>
        <fullName evidence="2">Uncharacterized protein</fullName>
    </submittedName>
</protein>
<feature type="signal peptide" evidence="1">
    <location>
        <begin position="1"/>
        <end position="18"/>
    </location>
</feature>
<reference evidence="2" key="1">
    <citation type="submission" date="2018-04" db="EMBL/GenBank/DDBJ databases">
        <title>WGS assembly of Panicum hallii.</title>
        <authorList>
            <person name="Lovell J."/>
            <person name="Jenkins J."/>
            <person name="Lowry D."/>
            <person name="Mamidi S."/>
            <person name="Sreedasyam A."/>
            <person name="Weng X."/>
            <person name="Barry K."/>
            <person name="Bonette J."/>
            <person name="Campitelli B."/>
            <person name="Daum C."/>
            <person name="Gordon S."/>
            <person name="Gould B."/>
            <person name="Lipzen A."/>
            <person name="Macqueen A."/>
            <person name="Palacio-Mejia J."/>
            <person name="Plott C."/>
            <person name="Shakirov E."/>
            <person name="Shu S."/>
            <person name="Yoshinaga Y."/>
            <person name="Zane M."/>
            <person name="Rokhsar D."/>
            <person name="Grimwood J."/>
            <person name="Schmutz J."/>
            <person name="Juenger T."/>
        </authorList>
    </citation>
    <scope>NUCLEOTIDE SEQUENCE [LARGE SCALE GENOMIC DNA]</scope>
    <source>
        <strain evidence="2">FIL2</strain>
    </source>
</reference>
<evidence type="ECO:0000256" key="1">
    <source>
        <dbReference type="SAM" id="SignalP"/>
    </source>
</evidence>
<keyword evidence="1" id="KW-0732">Signal</keyword>
<evidence type="ECO:0000313" key="2">
    <source>
        <dbReference type="EMBL" id="PAN08334.2"/>
    </source>
</evidence>
<dbReference type="Proteomes" id="UP000243499">
    <property type="component" value="Chromosome 1"/>
</dbReference>
<proteinExistence type="predicted"/>
<feature type="chain" id="PRO_5015676970" evidence="1">
    <location>
        <begin position="19"/>
        <end position="54"/>
    </location>
</feature>
<dbReference type="Gramene" id="PAN08334">
    <property type="protein sequence ID" value="PAN08334"/>
    <property type="gene ID" value="PAHAL_1G408800"/>
</dbReference>
<dbReference type="AlphaFoldDB" id="A0A2S3GTD3"/>
<gene>
    <name evidence="2" type="ORF">PAHAL_1G408800</name>
</gene>
<organism evidence="2">
    <name type="scientific">Panicum hallii</name>
    <dbReference type="NCBI Taxonomy" id="206008"/>
    <lineage>
        <taxon>Eukaryota</taxon>
        <taxon>Viridiplantae</taxon>
        <taxon>Streptophyta</taxon>
        <taxon>Embryophyta</taxon>
        <taxon>Tracheophyta</taxon>
        <taxon>Spermatophyta</taxon>
        <taxon>Magnoliopsida</taxon>
        <taxon>Liliopsida</taxon>
        <taxon>Poales</taxon>
        <taxon>Poaceae</taxon>
        <taxon>PACMAD clade</taxon>
        <taxon>Panicoideae</taxon>
        <taxon>Panicodae</taxon>
        <taxon>Paniceae</taxon>
        <taxon>Panicinae</taxon>
        <taxon>Panicum</taxon>
        <taxon>Panicum sect. Panicum</taxon>
    </lineage>
</organism>
<accession>A0A2S3GTD3</accession>
<dbReference type="EMBL" id="CM008046">
    <property type="protein sequence ID" value="PAN08334.2"/>
    <property type="molecule type" value="Genomic_DNA"/>
</dbReference>
<name>A0A2S3GTD3_9POAL</name>